<organism evidence="1 2">
    <name type="scientific">Ambispora leptoticha</name>
    <dbReference type="NCBI Taxonomy" id="144679"/>
    <lineage>
        <taxon>Eukaryota</taxon>
        <taxon>Fungi</taxon>
        <taxon>Fungi incertae sedis</taxon>
        <taxon>Mucoromycota</taxon>
        <taxon>Glomeromycotina</taxon>
        <taxon>Glomeromycetes</taxon>
        <taxon>Archaeosporales</taxon>
        <taxon>Ambisporaceae</taxon>
        <taxon>Ambispora</taxon>
    </lineage>
</organism>
<comment type="caution">
    <text evidence="1">The sequence shown here is derived from an EMBL/GenBank/DDBJ whole genome shotgun (WGS) entry which is preliminary data.</text>
</comment>
<evidence type="ECO:0000313" key="2">
    <source>
        <dbReference type="Proteomes" id="UP000789508"/>
    </source>
</evidence>
<dbReference type="EMBL" id="CAJVPS010000002">
    <property type="protein sequence ID" value="CAG8437837.1"/>
    <property type="molecule type" value="Genomic_DNA"/>
</dbReference>
<accession>A0A9N8V5Y9</accession>
<protein>
    <submittedName>
        <fullName evidence="1">8401_t:CDS:1</fullName>
    </submittedName>
</protein>
<dbReference type="Proteomes" id="UP000789508">
    <property type="component" value="Unassembled WGS sequence"/>
</dbReference>
<keyword evidence="2" id="KW-1185">Reference proteome</keyword>
<dbReference type="AlphaFoldDB" id="A0A9N8V5Y9"/>
<reference evidence="1" key="1">
    <citation type="submission" date="2021-06" db="EMBL/GenBank/DDBJ databases">
        <authorList>
            <person name="Kallberg Y."/>
            <person name="Tangrot J."/>
            <person name="Rosling A."/>
        </authorList>
    </citation>
    <scope>NUCLEOTIDE SEQUENCE</scope>
    <source>
        <strain evidence="1">FL130A</strain>
    </source>
</reference>
<proteinExistence type="predicted"/>
<sequence length="131" mass="15362">MENVGSFGDFIVDELGGGKFCSQKCENERDEKEDLKALREMKRQHKLSPHLVTPLTLEQEKLLKQLETKYEGNEKEKSSFQRRIEGIAIKHPVQLHREVNEEAKRELGYEFAKKDIEKLLDFMKKLLSSRN</sequence>
<name>A0A9N8V5Y9_9GLOM</name>
<gene>
    <name evidence="1" type="ORF">ALEPTO_LOCUS47</name>
</gene>
<evidence type="ECO:0000313" key="1">
    <source>
        <dbReference type="EMBL" id="CAG8437837.1"/>
    </source>
</evidence>